<sequence length="682" mass="76332">RKHVARHEKPFKCDEPDCPKAIEGFSTRNDRDRHKKCVHGVLRTDETVFRCNLDQCKDKPKDWPRQDNFKSHLSRKHGIKSEDVDLAPFTHRLSSSTDLAGLGMSEAISTEPRRILGSYPAAPPPWTEPGLDSSVPLRPVNTLPRDESNSQSGNNTHFTNHAFLMEDRDFTSLMRADVPQFLNQNLQQDAPARSMNNARAHSAPIEPQISPQDARTISTEEPPLAGQSPYVAPDVLSRTHAEFRPSLPPTETQLCPREVIQLDADDLSGGLEQSDQSKRKIEAHVPDEGAPEEAPEDTACEDDVQDTDTEEATLESTDEQARLTPNSGIESTDVPTITVKSPSSEQEPEDDTSKQGGLDEEGSAILRTWMERGILDNLLKEVGYLKPTDLEAKGPSPPAAPSVSTNKPGVKCEQCGKTFQRPCELKKHRKRHARPYACTFARCDKTFGSKNDWKRHETSQHFQPELWRCNENSPDRPVDECGKACLRRELLKSHLQKDHGIREHDMLEKKLAECRMGRNFESRFWCGFCRKIVESTGTDGPAHSSRFDHIDNHFNGRGMPQADIKDWKHVDADPLDAPGSEGGHSAHGRVASSSDTPARPSKHRKRLHPSDGDASSARPKRPRGSSGAREVYWSCCVCENYWSKESYVMCFDSGCGHAYCKDCTVFEMPDEKKLADDDVSMT</sequence>
<dbReference type="PANTHER" id="PTHR35391">
    <property type="entry name" value="C2H2-TYPE DOMAIN-CONTAINING PROTEIN-RELATED"/>
    <property type="match status" value="1"/>
</dbReference>
<feature type="compositionally biased region" description="Acidic residues" evidence="2">
    <location>
        <begin position="289"/>
        <end position="318"/>
    </location>
</feature>
<evidence type="ECO:0000313" key="5">
    <source>
        <dbReference type="Proteomes" id="UP001302812"/>
    </source>
</evidence>
<dbReference type="SUPFAM" id="SSF57667">
    <property type="entry name" value="beta-beta-alpha zinc fingers"/>
    <property type="match status" value="1"/>
</dbReference>
<comment type="caution">
    <text evidence="4">The sequence shown here is derived from an EMBL/GenBank/DDBJ whole genome shotgun (WGS) entry which is preliminary data.</text>
</comment>
<dbReference type="PROSITE" id="PS00028">
    <property type="entry name" value="ZINC_FINGER_C2H2_1"/>
    <property type="match status" value="2"/>
</dbReference>
<gene>
    <name evidence="4" type="ORF">N656DRAFT_706936</name>
</gene>
<dbReference type="PANTHER" id="PTHR35391:SF3">
    <property type="entry name" value="FINGER DOMAIN PROTEIN, PUTATIVE (AFU_ORTHOLOGUE AFUA_8G04300)-RELATED"/>
    <property type="match status" value="1"/>
</dbReference>
<evidence type="ECO:0000313" key="4">
    <source>
        <dbReference type="EMBL" id="KAK4113957.1"/>
    </source>
</evidence>
<feature type="region of interest" description="Disordered" evidence="2">
    <location>
        <begin position="268"/>
        <end position="359"/>
    </location>
</feature>
<feature type="region of interest" description="Disordered" evidence="2">
    <location>
        <begin position="571"/>
        <end position="627"/>
    </location>
</feature>
<organism evidence="4 5">
    <name type="scientific">Canariomyces notabilis</name>
    <dbReference type="NCBI Taxonomy" id="2074819"/>
    <lineage>
        <taxon>Eukaryota</taxon>
        <taxon>Fungi</taxon>
        <taxon>Dikarya</taxon>
        <taxon>Ascomycota</taxon>
        <taxon>Pezizomycotina</taxon>
        <taxon>Sordariomycetes</taxon>
        <taxon>Sordariomycetidae</taxon>
        <taxon>Sordariales</taxon>
        <taxon>Chaetomiaceae</taxon>
        <taxon>Canariomyces</taxon>
    </lineage>
</organism>
<feature type="region of interest" description="Disordered" evidence="2">
    <location>
        <begin position="389"/>
        <end position="408"/>
    </location>
</feature>
<dbReference type="InterPro" id="IPR013087">
    <property type="entry name" value="Znf_C2H2_type"/>
</dbReference>
<dbReference type="Proteomes" id="UP001302812">
    <property type="component" value="Unassembled WGS sequence"/>
</dbReference>
<feature type="compositionally biased region" description="Basic and acidic residues" evidence="2">
    <location>
        <begin position="275"/>
        <end position="287"/>
    </location>
</feature>
<keyword evidence="5" id="KW-1185">Reference proteome</keyword>
<feature type="compositionally biased region" description="Polar residues" evidence="2">
    <location>
        <begin position="209"/>
        <end position="219"/>
    </location>
</feature>
<keyword evidence="1" id="KW-0479">Metal-binding</keyword>
<dbReference type="PROSITE" id="PS50157">
    <property type="entry name" value="ZINC_FINGER_C2H2_2"/>
    <property type="match status" value="2"/>
</dbReference>
<name>A0AAN6TGD5_9PEZI</name>
<evidence type="ECO:0000259" key="3">
    <source>
        <dbReference type="PROSITE" id="PS50157"/>
    </source>
</evidence>
<protein>
    <recommendedName>
        <fullName evidence="3">C2H2-type domain-containing protein</fullName>
    </recommendedName>
</protein>
<feature type="domain" description="C2H2-type" evidence="3">
    <location>
        <begin position="410"/>
        <end position="437"/>
    </location>
</feature>
<accession>A0AAN6TGD5</accession>
<reference evidence="4" key="2">
    <citation type="submission" date="2023-05" db="EMBL/GenBank/DDBJ databases">
        <authorList>
            <consortium name="Lawrence Berkeley National Laboratory"/>
            <person name="Steindorff A."/>
            <person name="Hensen N."/>
            <person name="Bonometti L."/>
            <person name="Westerberg I."/>
            <person name="Brannstrom I.O."/>
            <person name="Guillou S."/>
            <person name="Cros-Aarteil S."/>
            <person name="Calhoun S."/>
            <person name="Haridas S."/>
            <person name="Kuo A."/>
            <person name="Mondo S."/>
            <person name="Pangilinan J."/>
            <person name="Riley R."/>
            <person name="Labutti K."/>
            <person name="Andreopoulos B."/>
            <person name="Lipzen A."/>
            <person name="Chen C."/>
            <person name="Yanf M."/>
            <person name="Daum C."/>
            <person name="Ng V."/>
            <person name="Clum A."/>
            <person name="Ohm R."/>
            <person name="Martin F."/>
            <person name="Silar P."/>
            <person name="Natvig D."/>
            <person name="Lalanne C."/>
            <person name="Gautier V."/>
            <person name="Ament-Velasquez S.L."/>
            <person name="Kruys A."/>
            <person name="Hutchinson M.I."/>
            <person name="Powell A.J."/>
            <person name="Barry K."/>
            <person name="Miller A.N."/>
            <person name="Grigoriev I.V."/>
            <person name="Debuchy R."/>
            <person name="Gladieux P."/>
            <person name="Thoren M.H."/>
            <person name="Johannesson H."/>
        </authorList>
    </citation>
    <scope>NUCLEOTIDE SEQUENCE</scope>
    <source>
        <strain evidence="4">CBS 508.74</strain>
    </source>
</reference>
<dbReference type="RefSeq" id="XP_064671527.1">
    <property type="nucleotide sequence ID" value="XM_064811390.1"/>
</dbReference>
<dbReference type="InterPro" id="IPR036236">
    <property type="entry name" value="Znf_C2H2_sf"/>
</dbReference>
<dbReference type="EMBL" id="MU853338">
    <property type="protein sequence ID" value="KAK4113957.1"/>
    <property type="molecule type" value="Genomic_DNA"/>
</dbReference>
<dbReference type="GO" id="GO:0008270">
    <property type="term" value="F:zinc ion binding"/>
    <property type="evidence" value="ECO:0007669"/>
    <property type="project" value="UniProtKB-KW"/>
</dbReference>
<proteinExistence type="predicted"/>
<reference evidence="4" key="1">
    <citation type="journal article" date="2023" name="Mol. Phylogenet. Evol.">
        <title>Genome-scale phylogeny and comparative genomics of the fungal order Sordariales.</title>
        <authorList>
            <person name="Hensen N."/>
            <person name="Bonometti L."/>
            <person name="Westerberg I."/>
            <person name="Brannstrom I.O."/>
            <person name="Guillou S."/>
            <person name="Cros-Aarteil S."/>
            <person name="Calhoun S."/>
            <person name="Haridas S."/>
            <person name="Kuo A."/>
            <person name="Mondo S."/>
            <person name="Pangilinan J."/>
            <person name="Riley R."/>
            <person name="LaButti K."/>
            <person name="Andreopoulos B."/>
            <person name="Lipzen A."/>
            <person name="Chen C."/>
            <person name="Yan M."/>
            <person name="Daum C."/>
            <person name="Ng V."/>
            <person name="Clum A."/>
            <person name="Steindorff A."/>
            <person name="Ohm R.A."/>
            <person name="Martin F."/>
            <person name="Silar P."/>
            <person name="Natvig D.O."/>
            <person name="Lalanne C."/>
            <person name="Gautier V."/>
            <person name="Ament-Velasquez S.L."/>
            <person name="Kruys A."/>
            <person name="Hutchinson M.I."/>
            <person name="Powell A.J."/>
            <person name="Barry K."/>
            <person name="Miller A.N."/>
            <person name="Grigoriev I.V."/>
            <person name="Debuchy R."/>
            <person name="Gladieux P."/>
            <person name="Hiltunen Thoren M."/>
            <person name="Johannesson H."/>
        </authorList>
    </citation>
    <scope>NUCLEOTIDE SEQUENCE</scope>
    <source>
        <strain evidence="4">CBS 508.74</strain>
    </source>
</reference>
<evidence type="ECO:0000256" key="1">
    <source>
        <dbReference type="PROSITE-ProRule" id="PRU00042"/>
    </source>
</evidence>
<feature type="non-terminal residue" evidence="4">
    <location>
        <position position="1"/>
    </location>
</feature>
<evidence type="ECO:0000256" key="2">
    <source>
        <dbReference type="SAM" id="MobiDB-lite"/>
    </source>
</evidence>
<feature type="domain" description="C2H2-type" evidence="3">
    <location>
        <begin position="436"/>
        <end position="466"/>
    </location>
</feature>
<feature type="compositionally biased region" description="Polar residues" evidence="2">
    <location>
        <begin position="323"/>
        <end position="345"/>
    </location>
</feature>
<keyword evidence="1" id="KW-0862">Zinc</keyword>
<feature type="region of interest" description="Disordered" evidence="2">
    <location>
        <begin position="191"/>
        <end position="227"/>
    </location>
</feature>
<dbReference type="SMART" id="SM00355">
    <property type="entry name" value="ZnF_C2H2"/>
    <property type="match status" value="5"/>
</dbReference>
<keyword evidence="1" id="KW-0863">Zinc-finger</keyword>
<dbReference type="Gene3D" id="3.30.160.60">
    <property type="entry name" value="Classic Zinc Finger"/>
    <property type="match status" value="2"/>
</dbReference>
<dbReference type="AlphaFoldDB" id="A0AAN6TGD5"/>
<dbReference type="GeneID" id="89935515"/>